<protein>
    <submittedName>
        <fullName evidence="1">Uncharacterized protein</fullName>
    </submittedName>
</protein>
<organism evidence="1 2">
    <name type="scientific">Sesamum alatum</name>
    <dbReference type="NCBI Taxonomy" id="300844"/>
    <lineage>
        <taxon>Eukaryota</taxon>
        <taxon>Viridiplantae</taxon>
        <taxon>Streptophyta</taxon>
        <taxon>Embryophyta</taxon>
        <taxon>Tracheophyta</taxon>
        <taxon>Spermatophyta</taxon>
        <taxon>Magnoliopsida</taxon>
        <taxon>eudicotyledons</taxon>
        <taxon>Gunneridae</taxon>
        <taxon>Pentapetalae</taxon>
        <taxon>asterids</taxon>
        <taxon>lamiids</taxon>
        <taxon>Lamiales</taxon>
        <taxon>Pedaliaceae</taxon>
        <taxon>Sesamum</taxon>
    </lineage>
</organism>
<dbReference type="AlphaFoldDB" id="A0AAE2C7Y4"/>
<comment type="caution">
    <text evidence="1">The sequence shown here is derived from an EMBL/GenBank/DDBJ whole genome shotgun (WGS) entry which is preliminary data.</text>
</comment>
<dbReference type="Proteomes" id="UP001293254">
    <property type="component" value="Unassembled WGS sequence"/>
</dbReference>
<accession>A0AAE2C7Y4</accession>
<evidence type="ECO:0000313" key="1">
    <source>
        <dbReference type="EMBL" id="KAK4412353.1"/>
    </source>
</evidence>
<keyword evidence="2" id="KW-1185">Reference proteome</keyword>
<name>A0AAE2C7Y4_9LAMI</name>
<reference evidence="1" key="1">
    <citation type="submission" date="2020-06" db="EMBL/GenBank/DDBJ databases">
        <authorList>
            <person name="Li T."/>
            <person name="Hu X."/>
            <person name="Zhang T."/>
            <person name="Song X."/>
            <person name="Zhang H."/>
            <person name="Dai N."/>
            <person name="Sheng W."/>
            <person name="Hou X."/>
            <person name="Wei L."/>
        </authorList>
    </citation>
    <scope>NUCLEOTIDE SEQUENCE</scope>
    <source>
        <strain evidence="1">3651</strain>
        <tissue evidence="1">Leaf</tissue>
    </source>
</reference>
<dbReference type="EMBL" id="JACGWO010000014">
    <property type="protein sequence ID" value="KAK4412353.1"/>
    <property type="molecule type" value="Genomic_DNA"/>
</dbReference>
<gene>
    <name evidence="1" type="ORF">Salat_2960200</name>
</gene>
<proteinExistence type="predicted"/>
<evidence type="ECO:0000313" key="2">
    <source>
        <dbReference type="Proteomes" id="UP001293254"/>
    </source>
</evidence>
<reference evidence="1" key="2">
    <citation type="journal article" date="2024" name="Plant">
        <title>Genomic evolution and insights into agronomic trait innovations of Sesamum species.</title>
        <authorList>
            <person name="Miao H."/>
            <person name="Wang L."/>
            <person name="Qu L."/>
            <person name="Liu H."/>
            <person name="Sun Y."/>
            <person name="Le M."/>
            <person name="Wang Q."/>
            <person name="Wei S."/>
            <person name="Zheng Y."/>
            <person name="Lin W."/>
            <person name="Duan Y."/>
            <person name="Cao H."/>
            <person name="Xiong S."/>
            <person name="Wang X."/>
            <person name="Wei L."/>
            <person name="Li C."/>
            <person name="Ma Q."/>
            <person name="Ju M."/>
            <person name="Zhao R."/>
            <person name="Li G."/>
            <person name="Mu C."/>
            <person name="Tian Q."/>
            <person name="Mei H."/>
            <person name="Zhang T."/>
            <person name="Gao T."/>
            <person name="Zhang H."/>
        </authorList>
    </citation>
    <scope>NUCLEOTIDE SEQUENCE</scope>
    <source>
        <strain evidence="1">3651</strain>
    </source>
</reference>
<sequence length="176" mass="20220">MVGFKQEFNISEFFTLASRVFDKGDVQAMAAMKNLQDAWRLQFGEEVSPPPQTSMADPSWAVALKPTSAHVLTPFRLPKPEIRRARRVLSRDSAVTFDIPPTTSTSFQHLILWPEFLHFALKTFRLPRLNTPLELLPALHRRLELFALIFRLTLQLPHCSNSDLIHCSVLLCRYPH</sequence>